<evidence type="ECO:0000313" key="4">
    <source>
        <dbReference type="Proteomes" id="UP000037751"/>
    </source>
</evidence>
<accession>A0A0M8MI65</accession>
<evidence type="ECO:0000256" key="1">
    <source>
        <dbReference type="SAM" id="MobiDB-lite"/>
    </source>
</evidence>
<dbReference type="OrthoDB" id="6103986at2759"/>
<dbReference type="AlphaFoldDB" id="A0A0M8MI65"/>
<dbReference type="GeneID" id="28726888"/>
<comment type="caution">
    <text evidence="3">The sequence shown here is derived from an EMBL/GenBank/DDBJ whole genome shotgun (WGS) entry which is preliminary data.</text>
</comment>
<dbReference type="GO" id="GO:0003723">
    <property type="term" value="F:RNA binding"/>
    <property type="evidence" value="ECO:0007669"/>
    <property type="project" value="InterPro"/>
</dbReference>
<feature type="compositionally biased region" description="Polar residues" evidence="1">
    <location>
        <begin position="1"/>
        <end position="23"/>
    </location>
</feature>
<organism evidence="3 4">
    <name type="scientific">Malassezia pachydermatis</name>
    <dbReference type="NCBI Taxonomy" id="77020"/>
    <lineage>
        <taxon>Eukaryota</taxon>
        <taxon>Fungi</taxon>
        <taxon>Dikarya</taxon>
        <taxon>Basidiomycota</taxon>
        <taxon>Ustilaginomycotina</taxon>
        <taxon>Malasseziomycetes</taxon>
        <taxon>Malasseziales</taxon>
        <taxon>Malasseziaceae</taxon>
        <taxon>Malassezia</taxon>
    </lineage>
</organism>
<gene>
    <name evidence="3" type="ORF">Malapachy_0495</name>
</gene>
<dbReference type="InterPro" id="IPR007275">
    <property type="entry name" value="YTH_domain"/>
</dbReference>
<reference evidence="3 4" key="1">
    <citation type="submission" date="2015-07" db="EMBL/GenBank/DDBJ databases">
        <title>Draft Genome Sequence of Malassezia furfur CBS1878 and Malassezia pachydermatis CBS1879.</title>
        <authorList>
            <person name="Triana S."/>
            <person name="Ohm R."/>
            <person name="Gonzalez A."/>
            <person name="DeCock H."/>
            <person name="Restrepo S."/>
            <person name="Celis A."/>
        </authorList>
    </citation>
    <scope>NUCLEOTIDE SEQUENCE [LARGE SCALE GENOMIC DNA]</scope>
    <source>
        <strain evidence="3 4">CBS 1879</strain>
    </source>
</reference>
<dbReference type="EMBL" id="LGAV01000008">
    <property type="protein sequence ID" value="KOS12956.1"/>
    <property type="molecule type" value="Genomic_DNA"/>
</dbReference>
<name>A0A0M8MI65_9BASI</name>
<dbReference type="Pfam" id="PF04146">
    <property type="entry name" value="YTH"/>
    <property type="match status" value="1"/>
</dbReference>
<sequence length="144" mass="15982">MASRPNQDGINESSAASTVSETPSLRAERQTEKELALEAQARNLQLDHQSDTSEAEGQGTATTGSSSEPLGSSIHEPRSLQVGQPFYIDWRIASPLPFSEIQGLRNPWRDNRLIKVSRDGTEIEPNVGKMLLKAWEMYLSKEDK</sequence>
<dbReference type="VEuPathDB" id="FungiDB:Malapachy_0495"/>
<dbReference type="PROSITE" id="PS50882">
    <property type="entry name" value="YTH"/>
    <property type="match status" value="1"/>
</dbReference>
<feature type="compositionally biased region" description="Polar residues" evidence="1">
    <location>
        <begin position="59"/>
        <end position="70"/>
    </location>
</feature>
<dbReference type="Proteomes" id="UP000037751">
    <property type="component" value="Unassembled WGS sequence"/>
</dbReference>
<feature type="region of interest" description="Disordered" evidence="1">
    <location>
        <begin position="1"/>
        <end position="78"/>
    </location>
</feature>
<proteinExistence type="predicted"/>
<evidence type="ECO:0000259" key="2">
    <source>
        <dbReference type="PROSITE" id="PS50882"/>
    </source>
</evidence>
<protein>
    <submittedName>
        <fullName evidence="3">Yt521-b-like splicing protein</fullName>
    </submittedName>
</protein>
<feature type="compositionally biased region" description="Basic and acidic residues" evidence="1">
    <location>
        <begin position="26"/>
        <end position="36"/>
    </location>
</feature>
<keyword evidence="4" id="KW-1185">Reference proteome</keyword>
<evidence type="ECO:0000313" key="3">
    <source>
        <dbReference type="EMBL" id="KOS12956.1"/>
    </source>
</evidence>
<dbReference type="RefSeq" id="XP_017990588.1">
    <property type="nucleotide sequence ID" value="XM_018135013.1"/>
</dbReference>
<feature type="domain" description="YTH" evidence="2">
    <location>
        <begin position="1"/>
        <end position="135"/>
    </location>
</feature>
<dbReference type="Gene3D" id="3.10.590.10">
    <property type="entry name" value="ph1033 like domains"/>
    <property type="match status" value="1"/>
</dbReference>
<dbReference type="STRING" id="77020.A0A0M8MI65"/>